<evidence type="ECO:0000313" key="1">
    <source>
        <dbReference type="EMBL" id="KHD09646.2"/>
    </source>
</evidence>
<sequence>MNDQFLDLVRETARKRILFLPHAVRQMSRLDRMISPSDIREVLENGEMIENYPEDRRGHSCLILGIDRNNRAIHVVCSPKEEYLAVITAYLPATGLWSQDFRERGSL</sequence>
<gene>
    <name evidence="1" type="ORF">PN36_26010</name>
</gene>
<dbReference type="InterPro" id="IPR025354">
    <property type="entry name" value="DUF4258"/>
</dbReference>
<keyword evidence="2" id="KW-1185">Reference proteome</keyword>
<dbReference type="AlphaFoldDB" id="A0A0A6S0H9"/>
<comment type="caution">
    <text evidence="1">The sequence shown here is derived from an EMBL/GenBank/DDBJ whole genome shotgun (WGS) entry which is preliminary data.</text>
</comment>
<accession>A0A0A6S0H9</accession>
<dbReference type="EMBL" id="JSZA02000148">
    <property type="protein sequence ID" value="KHD09646.2"/>
    <property type="molecule type" value="Genomic_DNA"/>
</dbReference>
<proteinExistence type="predicted"/>
<dbReference type="Pfam" id="PF14076">
    <property type="entry name" value="DUF4258"/>
    <property type="match status" value="1"/>
</dbReference>
<evidence type="ECO:0008006" key="3">
    <source>
        <dbReference type="Google" id="ProtNLM"/>
    </source>
</evidence>
<dbReference type="Proteomes" id="UP000030428">
    <property type="component" value="Unassembled WGS sequence"/>
</dbReference>
<organism evidence="1 2">
    <name type="scientific">Candidatus Thiomargarita nelsonii</name>
    <dbReference type="NCBI Taxonomy" id="1003181"/>
    <lineage>
        <taxon>Bacteria</taxon>
        <taxon>Pseudomonadati</taxon>
        <taxon>Pseudomonadota</taxon>
        <taxon>Gammaproteobacteria</taxon>
        <taxon>Thiotrichales</taxon>
        <taxon>Thiotrichaceae</taxon>
        <taxon>Thiomargarita</taxon>
    </lineage>
</organism>
<evidence type="ECO:0000313" key="2">
    <source>
        <dbReference type="Proteomes" id="UP000030428"/>
    </source>
</evidence>
<protein>
    <recommendedName>
        <fullName evidence="3">DUF4258 domain-containing protein</fullName>
    </recommendedName>
</protein>
<reference evidence="1 2" key="1">
    <citation type="journal article" date="2016" name="Front. Microbiol.">
        <title>Single-Cell (Meta-)Genomics of a Dimorphic Candidatus Thiomargarita nelsonii Reveals Genomic Plasticity.</title>
        <authorList>
            <person name="Flood B.E."/>
            <person name="Fliss P."/>
            <person name="Jones D.S."/>
            <person name="Dick G.J."/>
            <person name="Jain S."/>
            <person name="Kaster A.K."/>
            <person name="Winkel M."/>
            <person name="Mussmann M."/>
            <person name="Bailey J."/>
        </authorList>
    </citation>
    <scope>NUCLEOTIDE SEQUENCE [LARGE SCALE GENOMIC DNA]</scope>
    <source>
        <strain evidence="1">Hydrate Ridge</strain>
    </source>
</reference>
<name>A0A0A6S0H9_9GAMM</name>